<dbReference type="InterPro" id="IPR014305">
    <property type="entry name" value="RNA_pol_sigma-G_actinobac"/>
</dbReference>
<keyword evidence="9" id="KW-0548">Nucleotidyltransferase</keyword>
<dbReference type="NCBIfam" id="TIGR02960">
    <property type="entry name" value="SigX5"/>
    <property type="match status" value="1"/>
</dbReference>
<dbReference type="InterPro" id="IPR014284">
    <property type="entry name" value="RNA_pol_sigma-70_dom"/>
</dbReference>
<protein>
    <submittedName>
        <fullName evidence="9">RNA polymerase subunit sigma-70</fullName>
        <ecNumber evidence="9">2.7.7.6</ecNumber>
    </submittedName>
</protein>
<dbReference type="GO" id="GO:0003899">
    <property type="term" value="F:DNA-directed RNA polymerase activity"/>
    <property type="evidence" value="ECO:0007669"/>
    <property type="project" value="UniProtKB-EC"/>
</dbReference>
<dbReference type="NCBIfam" id="TIGR02937">
    <property type="entry name" value="sigma70-ECF"/>
    <property type="match status" value="1"/>
</dbReference>
<keyword evidence="5" id="KW-0804">Transcription</keyword>
<dbReference type="Proteomes" id="UP001589568">
    <property type="component" value="Unassembled WGS sequence"/>
</dbReference>
<evidence type="ECO:0000313" key="9">
    <source>
        <dbReference type="EMBL" id="MFB9474103.1"/>
    </source>
</evidence>
<gene>
    <name evidence="9" type="ORF">ACFFR3_31795</name>
</gene>
<comment type="similarity">
    <text evidence="1">Belongs to the sigma-70 factor family. ECF subfamily.</text>
</comment>
<dbReference type="Gene3D" id="3.10.450.50">
    <property type="match status" value="1"/>
</dbReference>
<dbReference type="Gene3D" id="1.10.1740.10">
    <property type="match status" value="1"/>
</dbReference>
<evidence type="ECO:0000256" key="1">
    <source>
        <dbReference type="ARBA" id="ARBA00010641"/>
    </source>
</evidence>
<dbReference type="InterPro" id="IPR039425">
    <property type="entry name" value="RNA_pol_sigma-70-like"/>
</dbReference>
<dbReference type="InterPro" id="IPR013324">
    <property type="entry name" value="RNA_pol_sigma_r3/r4-like"/>
</dbReference>
<evidence type="ECO:0000313" key="10">
    <source>
        <dbReference type="Proteomes" id="UP001589568"/>
    </source>
</evidence>
<dbReference type="PANTHER" id="PTHR43133:SF65">
    <property type="entry name" value="ECF RNA POLYMERASE SIGMA FACTOR SIGG"/>
    <property type="match status" value="1"/>
</dbReference>
<dbReference type="Pfam" id="PF04542">
    <property type="entry name" value="Sigma70_r2"/>
    <property type="match status" value="1"/>
</dbReference>
<sequence length="322" mass="35460">MSTIEDTGAGQAHLLAAARGGDRAAFDALVAPHRRALHLHCYRMLGSIDQADDATQETLLRAWRGLAGYEGRAPLHHWLHRIATMACLRAAERRERLPAVHADITYLQPCPDSLLDPALIAERREAVALAFIAALQLLPPAQRAVVILREVLSWSAAEVAELLGLSVPAVNSSLQRGRAALRAHDTRPPRPLIDYERRLLRRFVRAWELRDIDGLAALLRDDVILRMPPEAAEFAGRAAVVEFFATRPAGGRLDLIELVEVAANGQPALAAYLPDDAGACRGFGIMVLSLTAQGVAEIVGFPDQELFRRFGLPMERRIRRDR</sequence>
<dbReference type="EMBL" id="JBHMCF010000037">
    <property type="protein sequence ID" value="MFB9474103.1"/>
    <property type="molecule type" value="Genomic_DNA"/>
</dbReference>
<comment type="caution">
    <text evidence="9">The sequence shown here is derived from an EMBL/GenBank/DDBJ whole genome shotgun (WGS) entry which is preliminary data.</text>
</comment>
<feature type="domain" description="SnoaL-like" evidence="8">
    <location>
        <begin position="200"/>
        <end position="270"/>
    </location>
</feature>
<evidence type="ECO:0000259" key="6">
    <source>
        <dbReference type="Pfam" id="PF04542"/>
    </source>
</evidence>
<feature type="domain" description="RNA polymerase sigma factor 70 region 4 type 2" evidence="7">
    <location>
        <begin position="130"/>
        <end position="181"/>
    </location>
</feature>
<dbReference type="InterPro" id="IPR036388">
    <property type="entry name" value="WH-like_DNA-bd_sf"/>
</dbReference>
<dbReference type="CDD" id="cd06171">
    <property type="entry name" value="Sigma70_r4"/>
    <property type="match status" value="1"/>
</dbReference>
<dbReference type="InterPro" id="IPR013325">
    <property type="entry name" value="RNA_pol_sigma_r2"/>
</dbReference>
<dbReference type="InterPro" id="IPR037401">
    <property type="entry name" value="SnoaL-like"/>
</dbReference>
<dbReference type="Pfam" id="PF08281">
    <property type="entry name" value="Sigma70_r4_2"/>
    <property type="match status" value="1"/>
</dbReference>
<evidence type="ECO:0000259" key="8">
    <source>
        <dbReference type="Pfam" id="PF12680"/>
    </source>
</evidence>
<evidence type="ECO:0000256" key="5">
    <source>
        <dbReference type="ARBA" id="ARBA00023163"/>
    </source>
</evidence>
<keyword evidence="3" id="KW-0805">Transcription regulation</keyword>
<dbReference type="Pfam" id="PF12680">
    <property type="entry name" value="SnoaL_2"/>
    <property type="match status" value="1"/>
</dbReference>
<comment type="subunit">
    <text evidence="2">Interacts transiently with the RNA polymerase catalytic core formed by RpoA, RpoB, RpoC and RpoZ (2 alpha, 1 beta, 1 beta' and 1 omega subunit) to form the RNA polymerase holoenzyme that can initiate transcription.</text>
</comment>
<feature type="domain" description="RNA polymerase sigma-70 region 2" evidence="6">
    <location>
        <begin position="29"/>
        <end position="96"/>
    </location>
</feature>
<name>A0ABV5NUU7_9ACTN</name>
<evidence type="ECO:0000259" key="7">
    <source>
        <dbReference type="Pfam" id="PF08281"/>
    </source>
</evidence>
<dbReference type="PANTHER" id="PTHR43133">
    <property type="entry name" value="RNA POLYMERASE ECF-TYPE SIGMA FACTO"/>
    <property type="match status" value="1"/>
</dbReference>
<dbReference type="InterPro" id="IPR032710">
    <property type="entry name" value="NTF2-like_dom_sf"/>
</dbReference>
<dbReference type="InterPro" id="IPR013249">
    <property type="entry name" value="RNA_pol_sigma70_r4_t2"/>
</dbReference>
<accession>A0ABV5NUU7</accession>
<proteinExistence type="inferred from homology"/>
<dbReference type="SUPFAM" id="SSF88946">
    <property type="entry name" value="Sigma2 domain of RNA polymerase sigma factors"/>
    <property type="match status" value="1"/>
</dbReference>
<dbReference type="Gene3D" id="1.10.10.10">
    <property type="entry name" value="Winged helix-like DNA-binding domain superfamily/Winged helix DNA-binding domain"/>
    <property type="match status" value="1"/>
</dbReference>
<dbReference type="SUPFAM" id="SSF88659">
    <property type="entry name" value="Sigma3 and sigma4 domains of RNA polymerase sigma factors"/>
    <property type="match status" value="1"/>
</dbReference>
<dbReference type="RefSeq" id="WP_345408892.1">
    <property type="nucleotide sequence ID" value="NZ_BAAAXS010000001.1"/>
</dbReference>
<dbReference type="NCBIfam" id="NF006089">
    <property type="entry name" value="PRK08241.1"/>
    <property type="match status" value="1"/>
</dbReference>
<dbReference type="InterPro" id="IPR007627">
    <property type="entry name" value="RNA_pol_sigma70_r2"/>
</dbReference>
<evidence type="ECO:0000256" key="2">
    <source>
        <dbReference type="ARBA" id="ARBA00011344"/>
    </source>
</evidence>
<keyword evidence="10" id="KW-1185">Reference proteome</keyword>
<keyword evidence="4" id="KW-0731">Sigma factor</keyword>
<dbReference type="EC" id="2.7.7.6" evidence="9"/>
<evidence type="ECO:0000256" key="3">
    <source>
        <dbReference type="ARBA" id="ARBA00023015"/>
    </source>
</evidence>
<keyword evidence="9" id="KW-0808">Transferase</keyword>
<reference evidence="9 10" key="1">
    <citation type="submission" date="2024-09" db="EMBL/GenBank/DDBJ databases">
        <authorList>
            <person name="Sun Q."/>
            <person name="Mori K."/>
        </authorList>
    </citation>
    <scope>NUCLEOTIDE SEQUENCE [LARGE SCALE GENOMIC DNA]</scope>
    <source>
        <strain evidence="9 10">JCM 3324</strain>
    </source>
</reference>
<organism evidence="9 10">
    <name type="scientific">Nonomuraea salmonea</name>
    <dbReference type="NCBI Taxonomy" id="46181"/>
    <lineage>
        <taxon>Bacteria</taxon>
        <taxon>Bacillati</taxon>
        <taxon>Actinomycetota</taxon>
        <taxon>Actinomycetes</taxon>
        <taxon>Streptosporangiales</taxon>
        <taxon>Streptosporangiaceae</taxon>
        <taxon>Nonomuraea</taxon>
    </lineage>
</organism>
<dbReference type="SUPFAM" id="SSF54427">
    <property type="entry name" value="NTF2-like"/>
    <property type="match status" value="1"/>
</dbReference>
<evidence type="ECO:0000256" key="4">
    <source>
        <dbReference type="ARBA" id="ARBA00023082"/>
    </source>
</evidence>